<dbReference type="GO" id="GO:0016020">
    <property type="term" value="C:membrane"/>
    <property type="evidence" value="ECO:0007669"/>
    <property type="project" value="TreeGrafter"/>
</dbReference>
<feature type="transmembrane region" description="Helical" evidence="1">
    <location>
        <begin position="224"/>
        <end position="242"/>
    </location>
</feature>
<dbReference type="GO" id="GO:0016747">
    <property type="term" value="F:acyltransferase activity, transferring groups other than amino-acyl groups"/>
    <property type="evidence" value="ECO:0007669"/>
    <property type="project" value="InterPro"/>
</dbReference>
<dbReference type="PANTHER" id="PTHR23028:SF53">
    <property type="entry name" value="ACYL_TRANSF_3 DOMAIN-CONTAINING PROTEIN"/>
    <property type="match status" value="1"/>
</dbReference>
<feature type="transmembrane region" description="Helical" evidence="1">
    <location>
        <begin position="169"/>
        <end position="187"/>
    </location>
</feature>
<dbReference type="GO" id="GO:0000271">
    <property type="term" value="P:polysaccharide biosynthetic process"/>
    <property type="evidence" value="ECO:0007669"/>
    <property type="project" value="TreeGrafter"/>
</dbReference>
<keyword evidence="1" id="KW-0472">Membrane</keyword>
<comment type="caution">
    <text evidence="3">The sequence shown here is derived from an EMBL/GenBank/DDBJ whole genome shotgun (WGS) entry which is preliminary data.</text>
</comment>
<feature type="transmembrane region" description="Helical" evidence="1">
    <location>
        <begin position="27"/>
        <end position="50"/>
    </location>
</feature>
<keyword evidence="3" id="KW-0012">Acyltransferase</keyword>
<feature type="transmembrane region" description="Helical" evidence="1">
    <location>
        <begin position="71"/>
        <end position="96"/>
    </location>
</feature>
<evidence type="ECO:0000313" key="3">
    <source>
        <dbReference type="EMBL" id="NUY98741.1"/>
    </source>
</evidence>
<feature type="transmembrane region" description="Helical" evidence="1">
    <location>
        <begin position="254"/>
        <end position="272"/>
    </location>
</feature>
<name>A0A7Y6NHV6_9GAMM</name>
<protein>
    <submittedName>
        <fullName evidence="3">Acyltransferase</fullName>
    </submittedName>
</protein>
<feature type="transmembrane region" description="Helical" evidence="1">
    <location>
        <begin position="146"/>
        <end position="163"/>
    </location>
</feature>
<reference evidence="3 4" key="1">
    <citation type="submission" date="2020-05" db="EMBL/GenBank/DDBJ databases">
        <title>Whole Genome Sequences of Enterobacteriales Associated with the International Space Station.</title>
        <authorList>
            <person name="Bharadwaj A."/>
            <person name="Daudu R."/>
            <person name="Singh N."/>
            <person name="Wood J."/>
            <person name="Debieu M."/>
            <person name="Mason C."/>
            <person name="Wang C."/>
            <person name="Venkateswaran K."/>
        </authorList>
    </citation>
    <scope>NUCLEOTIDE SEQUENCE [LARGE SCALE GENOMIC DNA]</scope>
    <source>
        <strain evidence="3 4">IF5SW-B1</strain>
    </source>
</reference>
<keyword evidence="3" id="KW-0808">Transferase</keyword>
<organism evidence="3 4">
    <name type="scientific">Pantoea brenneri</name>
    <dbReference type="NCBI Taxonomy" id="472694"/>
    <lineage>
        <taxon>Bacteria</taxon>
        <taxon>Pseudomonadati</taxon>
        <taxon>Pseudomonadota</taxon>
        <taxon>Gammaproteobacteria</taxon>
        <taxon>Enterobacterales</taxon>
        <taxon>Erwiniaceae</taxon>
        <taxon>Pantoea</taxon>
    </lineage>
</organism>
<keyword evidence="1" id="KW-0812">Transmembrane</keyword>
<dbReference type="Proteomes" id="UP000566985">
    <property type="component" value="Unassembled WGS sequence"/>
</dbReference>
<sequence>MGTYRLILAILVVTSHGGFRILGYNQGAAAVVSFFIISGYVTSILIEKYYNSPKKILLFYTDRCLRLFPQFIFYLLITIVVMLCIDNTLIISNPWLMISNFLILPLNFFAYYHNEWIAIPQSWSLGLELQFYLLAPLIILFRKQGAAHIASLVVFTIAFSLIIQNDYNGYRMIWGTLLFFMSGIFIRTSVGRKALLLTYAYFAALLILSYVFDSGPMLGNRNLIFGYLIGLPIVYLLTRIDYHRYDAVLGDISYGVYLNHFLIFFALSVFGVDYKKPGTLVLCVLASIICGYASSMIIEKPVVKARHLLRKKLNLLN</sequence>
<evidence type="ECO:0000259" key="2">
    <source>
        <dbReference type="Pfam" id="PF01757"/>
    </source>
</evidence>
<feature type="domain" description="Acyltransferase 3" evidence="2">
    <location>
        <begin position="5"/>
        <end position="293"/>
    </location>
</feature>
<dbReference type="InterPro" id="IPR050879">
    <property type="entry name" value="Acyltransferase_3"/>
</dbReference>
<dbReference type="EMBL" id="JABWPM010000031">
    <property type="protein sequence ID" value="NUY98741.1"/>
    <property type="molecule type" value="Genomic_DNA"/>
</dbReference>
<dbReference type="AlphaFoldDB" id="A0A7Y6NHV6"/>
<feature type="transmembrane region" description="Helical" evidence="1">
    <location>
        <begin position="278"/>
        <end position="298"/>
    </location>
</feature>
<dbReference type="PANTHER" id="PTHR23028">
    <property type="entry name" value="ACETYLTRANSFERASE"/>
    <property type="match status" value="1"/>
</dbReference>
<dbReference type="InterPro" id="IPR002656">
    <property type="entry name" value="Acyl_transf_3_dom"/>
</dbReference>
<gene>
    <name evidence="3" type="ORF">HU668_20015</name>
</gene>
<evidence type="ECO:0000313" key="4">
    <source>
        <dbReference type="Proteomes" id="UP000566985"/>
    </source>
</evidence>
<dbReference type="GeneID" id="57347457"/>
<feature type="transmembrane region" description="Helical" evidence="1">
    <location>
        <begin position="116"/>
        <end position="139"/>
    </location>
</feature>
<feature type="transmembrane region" description="Helical" evidence="1">
    <location>
        <begin position="194"/>
        <end position="212"/>
    </location>
</feature>
<accession>A0A7Y6NHV6</accession>
<keyword evidence="1" id="KW-1133">Transmembrane helix</keyword>
<proteinExistence type="predicted"/>
<dbReference type="Pfam" id="PF01757">
    <property type="entry name" value="Acyl_transf_3"/>
    <property type="match status" value="1"/>
</dbReference>
<dbReference type="RefSeq" id="WP_069729877.1">
    <property type="nucleotide sequence ID" value="NZ_JABWPE010000031.1"/>
</dbReference>
<evidence type="ECO:0000256" key="1">
    <source>
        <dbReference type="SAM" id="Phobius"/>
    </source>
</evidence>